<organism evidence="3 4">
    <name type="scientific">Leptothrix cholodnii (strain ATCC 51168 / LMG 8142 / SP-6)</name>
    <name type="common">Leptothrix discophora (strain SP-6)</name>
    <dbReference type="NCBI Taxonomy" id="395495"/>
    <lineage>
        <taxon>Bacteria</taxon>
        <taxon>Pseudomonadati</taxon>
        <taxon>Pseudomonadota</taxon>
        <taxon>Betaproteobacteria</taxon>
        <taxon>Burkholderiales</taxon>
        <taxon>Sphaerotilaceae</taxon>
        <taxon>Leptothrix</taxon>
    </lineage>
</organism>
<keyword evidence="2" id="KW-0812">Transmembrane</keyword>
<feature type="transmembrane region" description="Helical" evidence="2">
    <location>
        <begin position="55"/>
        <end position="77"/>
    </location>
</feature>
<dbReference type="HOGENOM" id="CLU_085957_5_0_4"/>
<keyword evidence="2" id="KW-0472">Membrane</keyword>
<reference evidence="3 4" key="1">
    <citation type="submission" date="2008-03" db="EMBL/GenBank/DDBJ databases">
        <title>Complete sequence of Leptothrix cholodnii SP-6.</title>
        <authorList>
            <consortium name="US DOE Joint Genome Institute"/>
            <person name="Copeland A."/>
            <person name="Lucas S."/>
            <person name="Lapidus A."/>
            <person name="Glavina del Rio T."/>
            <person name="Dalin E."/>
            <person name="Tice H."/>
            <person name="Bruce D."/>
            <person name="Goodwin L."/>
            <person name="Pitluck S."/>
            <person name="Chertkov O."/>
            <person name="Brettin T."/>
            <person name="Detter J.C."/>
            <person name="Han C."/>
            <person name="Kuske C.R."/>
            <person name="Schmutz J."/>
            <person name="Larimer F."/>
            <person name="Land M."/>
            <person name="Hauser L."/>
            <person name="Kyrpides N."/>
            <person name="Lykidis A."/>
            <person name="Emerson D."/>
            <person name="Richardson P."/>
        </authorList>
    </citation>
    <scope>NUCLEOTIDE SEQUENCE [LARGE SCALE GENOMIC DNA]</scope>
    <source>
        <strain evidence="4">ATCC 51168 / LMG 8142 / SP-6</strain>
    </source>
</reference>
<dbReference type="Pfam" id="PF00499">
    <property type="entry name" value="Oxidored_q3"/>
    <property type="match status" value="1"/>
</dbReference>
<comment type="catalytic activity">
    <reaction evidence="2">
        <text>a quinone + NADH + 5 H(+)(in) = a quinol + NAD(+) + 4 H(+)(out)</text>
        <dbReference type="Rhea" id="RHEA:57888"/>
        <dbReference type="ChEBI" id="CHEBI:15378"/>
        <dbReference type="ChEBI" id="CHEBI:24646"/>
        <dbReference type="ChEBI" id="CHEBI:57540"/>
        <dbReference type="ChEBI" id="CHEBI:57945"/>
        <dbReference type="ChEBI" id="CHEBI:132124"/>
    </reaction>
</comment>
<dbReference type="STRING" id="395495.Lcho_1510"/>
<dbReference type="Proteomes" id="UP000001693">
    <property type="component" value="Chromosome"/>
</dbReference>
<protein>
    <recommendedName>
        <fullName evidence="2">NADH-quinone oxidoreductase subunit J</fullName>
        <ecNumber evidence="2">7.1.1.-</ecNumber>
    </recommendedName>
</protein>
<dbReference type="RefSeq" id="WP_012346540.1">
    <property type="nucleotide sequence ID" value="NC_010524.1"/>
</dbReference>
<feature type="transmembrane region" description="Helical" evidence="2">
    <location>
        <begin position="89"/>
        <end position="114"/>
    </location>
</feature>
<keyword evidence="2" id="KW-0874">Quinone</keyword>
<feature type="transmembrane region" description="Helical" evidence="2">
    <location>
        <begin position="143"/>
        <end position="166"/>
    </location>
</feature>
<gene>
    <name evidence="3" type="ordered locus">Lcho_1510</name>
</gene>
<dbReference type="KEGG" id="lch:Lcho_1510"/>
<feature type="transmembrane region" description="Helical" evidence="2">
    <location>
        <begin position="31"/>
        <end position="49"/>
    </location>
</feature>
<dbReference type="GO" id="GO:0048038">
    <property type="term" value="F:quinone binding"/>
    <property type="evidence" value="ECO:0007669"/>
    <property type="project" value="UniProtKB-UniRule"/>
</dbReference>
<comment type="similarity">
    <text evidence="1 2">Belongs to the complex I subunit 6 family.</text>
</comment>
<evidence type="ECO:0000313" key="4">
    <source>
        <dbReference type="Proteomes" id="UP000001693"/>
    </source>
</evidence>
<dbReference type="InterPro" id="IPR042106">
    <property type="entry name" value="Nuo/plastoQ_OxRdtase_6_NuoJ"/>
</dbReference>
<feature type="transmembrane region" description="Helical" evidence="2">
    <location>
        <begin position="6"/>
        <end position="24"/>
    </location>
</feature>
<dbReference type="PANTHER" id="PTHR33269:SF17">
    <property type="entry name" value="NADH-UBIQUINONE OXIDOREDUCTASE CHAIN 6"/>
    <property type="match status" value="1"/>
</dbReference>
<comment type="subcellular location">
    <subcellularLocation>
        <location evidence="2">Cell membrane</location>
        <topology evidence="2">Multi-pass membrane protein</topology>
    </subcellularLocation>
</comment>
<keyword evidence="3" id="KW-0830">Ubiquinone</keyword>
<comment type="function">
    <text evidence="2">NDH-1 shuttles electrons from NADH, via FMN and iron-sulfur (Fe-S) centers, to quinones in the respiratory chain. Couples the redox reaction to proton translocation (for every two electrons transferred, four hydrogen ions are translocated across the cytoplasmic membrane), and thus conserves the redox energy in a proton gradient.</text>
</comment>
<name>B1XWB0_LEPCP</name>
<evidence type="ECO:0000256" key="2">
    <source>
        <dbReference type="RuleBase" id="RU004429"/>
    </source>
</evidence>
<dbReference type="InterPro" id="IPR001457">
    <property type="entry name" value="NADH_UbQ/plastoQ_OxRdtase_su6"/>
</dbReference>
<sequence length="216" mass="23344" precursor="true">MDTTTALFYVFSAVLLFAAFRVITARSPVHAALYLVLAFFTASCVWMLLQAEFLAISLVLVYVGAVMVLFLFVVMMLDINVDVLRQGFWSHFPVAATVGVIIALEMAVVLLRGFNLPIAKAMPGAAEGVPNTKLLGIELYTDYLYPLEIAAVILLVAIIAAIALTLRRRKDVKGQNPAEQVKAKKADRLRIVKMDPVRAVPSAPAAADATAPKGQA</sequence>
<keyword evidence="2" id="KW-1003">Cell membrane</keyword>
<dbReference type="EMBL" id="CP001013">
    <property type="protein sequence ID" value="ACB33778.1"/>
    <property type="molecule type" value="Genomic_DNA"/>
</dbReference>
<dbReference type="GO" id="GO:0008137">
    <property type="term" value="F:NADH dehydrogenase (ubiquinone) activity"/>
    <property type="evidence" value="ECO:0007669"/>
    <property type="project" value="UniProtKB-UniRule"/>
</dbReference>
<keyword evidence="2" id="KW-0520">NAD</keyword>
<dbReference type="AlphaFoldDB" id="B1XWB0"/>
<dbReference type="eggNOG" id="COG0839">
    <property type="taxonomic scope" value="Bacteria"/>
</dbReference>
<dbReference type="GO" id="GO:0005886">
    <property type="term" value="C:plasma membrane"/>
    <property type="evidence" value="ECO:0007669"/>
    <property type="project" value="UniProtKB-SubCell"/>
</dbReference>
<keyword evidence="2" id="KW-1133">Transmembrane helix</keyword>
<evidence type="ECO:0000313" key="3">
    <source>
        <dbReference type="EMBL" id="ACB33778.1"/>
    </source>
</evidence>
<proteinExistence type="inferred from homology"/>
<evidence type="ECO:0000256" key="1">
    <source>
        <dbReference type="ARBA" id="ARBA00005698"/>
    </source>
</evidence>
<dbReference type="PANTHER" id="PTHR33269">
    <property type="entry name" value="NADH-UBIQUINONE OXIDOREDUCTASE CHAIN 6"/>
    <property type="match status" value="1"/>
</dbReference>
<accession>B1XWB0</accession>
<dbReference type="NCBIfam" id="NF005164">
    <property type="entry name" value="PRK06638.1-4"/>
    <property type="match status" value="1"/>
</dbReference>
<dbReference type="Gene3D" id="1.20.120.1200">
    <property type="entry name" value="NADH-ubiquinone/plastoquinone oxidoreductase chain 6, subunit NuoJ"/>
    <property type="match status" value="1"/>
</dbReference>
<keyword evidence="4" id="KW-1185">Reference proteome</keyword>
<dbReference type="OrthoDB" id="5295927at2"/>
<dbReference type="EC" id="7.1.1.-" evidence="2"/>